<dbReference type="Gene3D" id="1.10.10.10">
    <property type="entry name" value="Winged helix-like DNA-binding domain superfamily/Winged helix DNA-binding domain"/>
    <property type="match status" value="1"/>
</dbReference>
<dbReference type="InterPro" id="IPR036388">
    <property type="entry name" value="WH-like_DNA-bd_sf"/>
</dbReference>
<dbReference type="Pfam" id="PF13463">
    <property type="entry name" value="HTH_27"/>
    <property type="match status" value="1"/>
</dbReference>
<sequence length="234" mass="27450">MMGNKYAVLKQLIDLYESFELENNQLDVLNFAEWIVSKSHEEPELQEKIADKKISARNPGASVPFKNHFDDKIRFLEAAAGIARYHESYIRKALKDMVINSRLEFLFLQAVDMLERAKKTDLINIYHLEYTTGMDTIRRLINNGLLFEIQDETDKRIKLLIMSDQGRVVYEQAQKRISDESTMFFTAISDNKWKKVLPVLEEIDDFHNEVFQKHNAKPFAELSNLMDSLKHLYK</sequence>
<gene>
    <name evidence="2" type="ORF">AQPE_0640</name>
</gene>
<name>A0A5K7S4K5_9BACT</name>
<reference evidence="2" key="1">
    <citation type="journal article" date="2020" name="Int. J. Syst. Evol. Microbiol.">
        <title>Aquipluma nitroreducens gen. nov. sp. nov., a novel facultatively anaerobic bacterium isolated from a freshwater lake.</title>
        <authorList>
            <person name="Watanabe M."/>
            <person name="Kojima H."/>
            <person name="Fukui M."/>
        </authorList>
    </citation>
    <scope>NUCLEOTIDE SEQUENCE</scope>
    <source>
        <strain evidence="2">MeG22</strain>
    </source>
</reference>
<keyword evidence="3" id="KW-1185">Reference proteome</keyword>
<evidence type="ECO:0000313" key="2">
    <source>
        <dbReference type="EMBL" id="BBE16501.1"/>
    </source>
</evidence>
<dbReference type="InterPro" id="IPR036390">
    <property type="entry name" value="WH_DNA-bd_sf"/>
</dbReference>
<accession>A0A5K7S4K5</accession>
<dbReference type="GO" id="GO:0003700">
    <property type="term" value="F:DNA-binding transcription factor activity"/>
    <property type="evidence" value="ECO:0007669"/>
    <property type="project" value="InterPro"/>
</dbReference>
<feature type="domain" description="HTH marR-type" evidence="1">
    <location>
        <begin position="102"/>
        <end position="166"/>
    </location>
</feature>
<dbReference type="EMBL" id="AP018694">
    <property type="protein sequence ID" value="BBE16501.1"/>
    <property type="molecule type" value="Genomic_DNA"/>
</dbReference>
<proteinExistence type="predicted"/>
<dbReference type="InterPro" id="IPR000835">
    <property type="entry name" value="HTH_MarR-typ"/>
</dbReference>
<dbReference type="SUPFAM" id="SSF46785">
    <property type="entry name" value="Winged helix' DNA-binding domain"/>
    <property type="match status" value="1"/>
</dbReference>
<dbReference type="Proteomes" id="UP001193389">
    <property type="component" value="Chromosome"/>
</dbReference>
<evidence type="ECO:0000259" key="1">
    <source>
        <dbReference type="Pfam" id="PF13463"/>
    </source>
</evidence>
<organism evidence="2 3">
    <name type="scientific">Aquipluma nitroreducens</name>
    <dbReference type="NCBI Taxonomy" id="2010828"/>
    <lineage>
        <taxon>Bacteria</taxon>
        <taxon>Pseudomonadati</taxon>
        <taxon>Bacteroidota</taxon>
        <taxon>Bacteroidia</taxon>
        <taxon>Marinilabiliales</taxon>
        <taxon>Prolixibacteraceae</taxon>
        <taxon>Aquipluma</taxon>
    </lineage>
</organism>
<protein>
    <submittedName>
        <fullName evidence="2">Transcriptional regulator, MarR family</fullName>
    </submittedName>
</protein>
<dbReference type="AlphaFoldDB" id="A0A5K7S4K5"/>
<evidence type="ECO:0000313" key="3">
    <source>
        <dbReference type="Proteomes" id="UP001193389"/>
    </source>
</evidence>
<dbReference type="KEGG" id="anf:AQPE_0640"/>